<dbReference type="GO" id="GO:0045504">
    <property type="term" value="F:dynein heavy chain binding"/>
    <property type="evidence" value="ECO:0007669"/>
    <property type="project" value="TreeGrafter"/>
</dbReference>
<sequence>MIAAAQATSNLDLFDKFFRTSEQQVQQCLSSGWTLHHLCEGSAFDWRGKARVGSQLFAEQASLCKADDFMKQGQGMLLLYTMKNPSFPEYVFSAESGIMCLDFHNDHPYLVAVGFYDGNVAIYNLKKATPQPSYKSSAKSGKHTEPVWQTPESQIICAPDDIGKDRVCLRGVINGFIPTEQKQSKGGHWILTREVTSVIQRMHRSTEEWEEHPWASQGAFGVQIPQSVRGFLVGAVLSCSPPPYTELCVQLQQQLCRSVEDQTLHPSLQHREALSGQRASVMCRKRMDQMGLNGTDAACETTECFSEEDEIEIRGQ</sequence>
<keyword evidence="13" id="KW-1185">Reference proteome</keyword>
<gene>
    <name evidence="12" type="ORF">QYF61_024542</name>
</gene>
<name>A0AAN7MZZ6_MYCAM</name>
<protein>
    <submittedName>
        <fullName evidence="12">Uncharacterized protein</fullName>
    </submittedName>
</protein>
<dbReference type="InterPro" id="IPR015943">
    <property type="entry name" value="WD40/YVTN_repeat-like_dom_sf"/>
</dbReference>
<keyword evidence="10" id="KW-0206">Cytoskeleton</keyword>
<evidence type="ECO:0000313" key="13">
    <source>
        <dbReference type="Proteomes" id="UP001333110"/>
    </source>
</evidence>
<dbReference type="PANTHER" id="PTHR12442">
    <property type="entry name" value="DYNEIN INTERMEDIATE CHAIN"/>
    <property type="match status" value="1"/>
</dbReference>
<keyword evidence="11" id="KW-0966">Cell projection</keyword>
<comment type="subcellular location">
    <subcellularLocation>
        <location evidence="1">Cell projection</location>
        <location evidence="1">Cilium</location>
    </subcellularLocation>
    <subcellularLocation>
        <location evidence="2">Cytoplasm</location>
        <location evidence="2">Cytoskeleton</location>
    </subcellularLocation>
</comment>
<keyword evidence="7" id="KW-0677">Repeat</keyword>
<keyword evidence="4" id="KW-0963">Cytoplasm</keyword>
<dbReference type="Gene3D" id="2.130.10.10">
    <property type="entry name" value="YVTN repeat-like/Quinoprotein amine dehydrogenase"/>
    <property type="match status" value="1"/>
</dbReference>
<dbReference type="GO" id="GO:0045503">
    <property type="term" value="F:dynein light chain binding"/>
    <property type="evidence" value="ECO:0007669"/>
    <property type="project" value="TreeGrafter"/>
</dbReference>
<proteinExistence type="inferred from homology"/>
<evidence type="ECO:0000256" key="11">
    <source>
        <dbReference type="ARBA" id="ARBA00023273"/>
    </source>
</evidence>
<evidence type="ECO:0000256" key="10">
    <source>
        <dbReference type="ARBA" id="ARBA00023212"/>
    </source>
</evidence>
<dbReference type="PANTHER" id="PTHR12442:SF11">
    <property type="entry name" value="DYNEIN AXONEMAL INTERMEDIATE CHAIN 1"/>
    <property type="match status" value="1"/>
</dbReference>
<keyword evidence="5" id="KW-0853">WD repeat</keyword>
<evidence type="ECO:0000256" key="7">
    <source>
        <dbReference type="ARBA" id="ARBA00022737"/>
    </source>
</evidence>
<dbReference type="GO" id="GO:0003341">
    <property type="term" value="P:cilium movement"/>
    <property type="evidence" value="ECO:0007669"/>
    <property type="project" value="TreeGrafter"/>
</dbReference>
<reference evidence="12 13" key="1">
    <citation type="journal article" date="2023" name="J. Hered.">
        <title>Chromosome-level genome of the wood stork (Mycteria americana) provides insight into avian chromosome evolution.</title>
        <authorList>
            <person name="Flamio R. Jr."/>
            <person name="Ramstad K.M."/>
        </authorList>
    </citation>
    <scope>NUCLEOTIDE SEQUENCE [LARGE SCALE GENOMIC DNA]</scope>
    <source>
        <strain evidence="12">JAX WOST 10</strain>
    </source>
</reference>
<evidence type="ECO:0000256" key="6">
    <source>
        <dbReference type="ARBA" id="ARBA00022701"/>
    </source>
</evidence>
<evidence type="ECO:0000256" key="4">
    <source>
        <dbReference type="ARBA" id="ARBA00022490"/>
    </source>
</evidence>
<evidence type="ECO:0000256" key="5">
    <source>
        <dbReference type="ARBA" id="ARBA00022574"/>
    </source>
</evidence>
<comment type="similarity">
    <text evidence="3">Belongs to the dynein intermediate chain family.</text>
</comment>
<dbReference type="EMBL" id="JAUNZN010000009">
    <property type="protein sequence ID" value="KAK4816900.1"/>
    <property type="molecule type" value="Genomic_DNA"/>
</dbReference>
<dbReference type="SUPFAM" id="SSF50978">
    <property type="entry name" value="WD40 repeat-like"/>
    <property type="match status" value="1"/>
</dbReference>
<keyword evidence="6" id="KW-0493">Microtubule</keyword>
<keyword evidence="9" id="KW-0505">Motor protein</keyword>
<evidence type="ECO:0000256" key="2">
    <source>
        <dbReference type="ARBA" id="ARBA00004245"/>
    </source>
</evidence>
<evidence type="ECO:0000313" key="12">
    <source>
        <dbReference type="EMBL" id="KAK4816900.1"/>
    </source>
</evidence>
<dbReference type="GO" id="GO:0036158">
    <property type="term" value="P:outer dynein arm assembly"/>
    <property type="evidence" value="ECO:0007669"/>
    <property type="project" value="TreeGrafter"/>
</dbReference>
<dbReference type="GO" id="GO:0036157">
    <property type="term" value="C:outer dynein arm"/>
    <property type="evidence" value="ECO:0007669"/>
    <property type="project" value="TreeGrafter"/>
</dbReference>
<dbReference type="AlphaFoldDB" id="A0AAN7MZZ6"/>
<evidence type="ECO:0000256" key="3">
    <source>
        <dbReference type="ARBA" id="ARBA00011059"/>
    </source>
</evidence>
<dbReference type="GO" id="GO:0005874">
    <property type="term" value="C:microtubule"/>
    <property type="evidence" value="ECO:0007669"/>
    <property type="project" value="UniProtKB-KW"/>
</dbReference>
<evidence type="ECO:0000256" key="9">
    <source>
        <dbReference type="ARBA" id="ARBA00023175"/>
    </source>
</evidence>
<accession>A0AAN7MZZ6</accession>
<evidence type="ECO:0000256" key="1">
    <source>
        <dbReference type="ARBA" id="ARBA00004138"/>
    </source>
</evidence>
<keyword evidence="8" id="KW-0243">Dynein</keyword>
<dbReference type="InterPro" id="IPR036322">
    <property type="entry name" value="WD40_repeat_dom_sf"/>
</dbReference>
<organism evidence="12 13">
    <name type="scientific">Mycteria americana</name>
    <name type="common">Wood stork</name>
    <dbReference type="NCBI Taxonomy" id="33587"/>
    <lineage>
        <taxon>Eukaryota</taxon>
        <taxon>Metazoa</taxon>
        <taxon>Chordata</taxon>
        <taxon>Craniata</taxon>
        <taxon>Vertebrata</taxon>
        <taxon>Euteleostomi</taxon>
        <taxon>Archelosauria</taxon>
        <taxon>Archosauria</taxon>
        <taxon>Dinosauria</taxon>
        <taxon>Saurischia</taxon>
        <taxon>Theropoda</taxon>
        <taxon>Coelurosauria</taxon>
        <taxon>Aves</taxon>
        <taxon>Neognathae</taxon>
        <taxon>Neoaves</taxon>
        <taxon>Aequornithes</taxon>
        <taxon>Ciconiiformes</taxon>
        <taxon>Ciconiidae</taxon>
        <taxon>Mycteria</taxon>
    </lineage>
</organism>
<dbReference type="InterPro" id="IPR050687">
    <property type="entry name" value="Dynein_IC"/>
</dbReference>
<comment type="caution">
    <text evidence="12">The sequence shown here is derived from an EMBL/GenBank/DDBJ whole genome shotgun (WGS) entry which is preliminary data.</text>
</comment>
<evidence type="ECO:0000256" key="8">
    <source>
        <dbReference type="ARBA" id="ARBA00023017"/>
    </source>
</evidence>
<dbReference type="Proteomes" id="UP001333110">
    <property type="component" value="Unassembled WGS sequence"/>
</dbReference>